<dbReference type="Proteomes" id="UP000248553">
    <property type="component" value="Unassembled WGS sequence"/>
</dbReference>
<organism evidence="3 4">
    <name type="scientific">Hymenobacter edaphi</name>
    <dbReference type="NCBI Taxonomy" id="2211146"/>
    <lineage>
        <taxon>Bacteria</taxon>
        <taxon>Pseudomonadati</taxon>
        <taxon>Bacteroidota</taxon>
        <taxon>Cytophagia</taxon>
        <taxon>Cytophagales</taxon>
        <taxon>Hymenobacteraceae</taxon>
        <taxon>Hymenobacter</taxon>
    </lineage>
</organism>
<dbReference type="AlphaFoldDB" id="A0A328B5T7"/>
<sequence length="642" mass="69784">MTIYLPNNITIFFQQSGKLVESSYLRFAQNRAQAELYLQVGSVKQWFTLVVGLVLTVLSAQAQTGVAEPALAPCDAVVQAFLQRWDIPGASVAISKDGRLVYERGFGYANLARTEPMQPAHLLRVASVSKPVTALAVMKLAEDGLLTLNHRVFGPEGYLRGTYYNDVIQDPRIYSITVRQLLEHTGGWNRNAGVDDLSSSDPIDFPLYVAKAMQASNPVADSVLVRFVLSRGLNFTPGSRFAYSNMGYLILGKIIEQVTGQSYAGWVQQHLFAPAGVREAHLGRNLLADKLEREAEYFSKTSRESCYGTGQKVPMPYGAWNLEAMHAHGGWLFSARDLVRLVLAVDGSATRPDLLTAATIDTMTTSDEPNRRYAKGWLVNKDRSTWWHTGSLDGTASCVVRTAAGYTWAILLNGRALPNRFWHDLEELGWDCLRAADGRWPAYDLFAPEQNAARLQARLLGPTTARLSWHNGNGTGRLLVLQEKTPLTALPEDGTNYVADAGFGRGATLGAGAVVAAGPDSAVTVRDLEPGRTYFARVMEYRQNALSGEHPVYALDGNPVLEFRTPALPPVLARRSKPTRPAAAGARRKRPAKATVRASRPAPAAARATPPPASPTAAAPPAAGPAPSYLARLLAAGRAWLR</sequence>
<comment type="caution">
    <text evidence="3">The sequence shown here is derived from an EMBL/GenBank/DDBJ whole genome shotgun (WGS) entry which is preliminary data.</text>
</comment>
<keyword evidence="4" id="KW-1185">Reference proteome</keyword>
<evidence type="ECO:0000313" key="3">
    <source>
        <dbReference type="EMBL" id="RAK62730.1"/>
    </source>
</evidence>
<dbReference type="OrthoDB" id="9793489at2"/>
<reference evidence="4" key="1">
    <citation type="submission" date="2018-05" db="EMBL/GenBank/DDBJ databases">
        <authorList>
            <person name="Nie L."/>
        </authorList>
    </citation>
    <scope>NUCLEOTIDE SEQUENCE [LARGE SCALE GENOMIC DNA]</scope>
    <source>
        <strain evidence="4">NL</strain>
    </source>
</reference>
<evidence type="ECO:0000256" key="1">
    <source>
        <dbReference type="SAM" id="MobiDB-lite"/>
    </source>
</evidence>
<feature type="region of interest" description="Disordered" evidence="1">
    <location>
        <begin position="574"/>
        <end position="625"/>
    </location>
</feature>
<dbReference type="Pfam" id="PF00144">
    <property type="entry name" value="Beta-lactamase"/>
    <property type="match status" value="1"/>
</dbReference>
<dbReference type="InterPro" id="IPR012338">
    <property type="entry name" value="Beta-lactam/transpept-like"/>
</dbReference>
<accession>A0A328B5T7</accession>
<evidence type="ECO:0000313" key="4">
    <source>
        <dbReference type="Proteomes" id="UP000248553"/>
    </source>
</evidence>
<feature type="compositionally biased region" description="Low complexity" evidence="1">
    <location>
        <begin position="593"/>
        <end position="608"/>
    </location>
</feature>
<dbReference type="PANTHER" id="PTHR46825">
    <property type="entry name" value="D-ALANYL-D-ALANINE-CARBOXYPEPTIDASE/ENDOPEPTIDASE AMPH"/>
    <property type="match status" value="1"/>
</dbReference>
<feature type="domain" description="Beta-lactamase-related" evidence="2">
    <location>
        <begin position="76"/>
        <end position="416"/>
    </location>
</feature>
<dbReference type="InterPro" id="IPR001466">
    <property type="entry name" value="Beta-lactam-related"/>
</dbReference>
<protein>
    <recommendedName>
        <fullName evidence="2">Beta-lactamase-related domain-containing protein</fullName>
    </recommendedName>
</protein>
<feature type="compositionally biased region" description="Low complexity" evidence="1">
    <location>
        <begin position="615"/>
        <end position="625"/>
    </location>
</feature>
<dbReference type="PANTHER" id="PTHR46825:SF9">
    <property type="entry name" value="BETA-LACTAMASE-RELATED DOMAIN-CONTAINING PROTEIN"/>
    <property type="match status" value="1"/>
</dbReference>
<dbReference type="EMBL" id="QHKM01000012">
    <property type="protein sequence ID" value="RAK62730.1"/>
    <property type="molecule type" value="Genomic_DNA"/>
</dbReference>
<gene>
    <name evidence="3" type="ORF">DLM85_22955</name>
</gene>
<name>A0A328B5T7_9BACT</name>
<dbReference type="Gene3D" id="3.40.710.10">
    <property type="entry name" value="DD-peptidase/beta-lactamase superfamily"/>
    <property type="match status" value="1"/>
</dbReference>
<evidence type="ECO:0000259" key="2">
    <source>
        <dbReference type="Pfam" id="PF00144"/>
    </source>
</evidence>
<dbReference type="SUPFAM" id="SSF56601">
    <property type="entry name" value="beta-lactamase/transpeptidase-like"/>
    <property type="match status" value="1"/>
</dbReference>
<dbReference type="InterPro" id="IPR050491">
    <property type="entry name" value="AmpC-like"/>
</dbReference>
<proteinExistence type="predicted"/>